<dbReference type="SUPFAM" id="SSF51735">
    <property type="entry name" value="NAD(P)-binding Rossmann-fold domains"/>
    <property type="match status" value="1"/>
</dbReference>
<evidence type="ECO:0000256" key="1">
    <source>
        <dbReference type="ARBA" id="ARBA00023002"/>
    </source>
</evidence>
<dbReference type="RefSeq" id="WP_205114910.1">
    <property type="nucleotide sequence ID" value="NZ_JAFBCM010000001.1"/>
</dbReference>
<accession>A0ABV7YJM1</accession>
<keyword evidence="5" id="KW-1185">Reference proteome</keyword>
<evidence type="ECO:0000256" key="2">
    <source>
        <dbReference type="ARBA" id="ARBA00023445"/>
    </source>
</evidence>
<organism evidence="4 5">
    <name type="scientific">Tenggerimyces flavus</name>
    <dbReference type="NCBI Taxonomy" id="1708749"/>
    <lineage>
        <taxon>Bacteria</taxon>
        <taxon>Bacillati</taxon>
        <taxon>Actinomycetota</taxon>
        <taxon>Actinomycetes</taxon>
        <taxon>Propionibacteriales</taxon>
        <taxon>Nocardioidaceae</taxon>
        <taxon>Tenggerimyces</taxon>
    </lineage>
</organism>
<dbReference type="InterPro" id="IPR050425">
    <property type="entry name" value="NAD(P)_dehydrat-like"/>
</dbReference>
<comment type="caution">
    <text evidence="4">The sequence shown here is derived from an EMBL/GenBank/DDBJ whole genome shotgun (WGS) entry which is preliminary data.</text>
</comment>
<dbReference type="Proteomes" id="UP001595699">
    <property type="component" value="Unassembled WGS sequence"/>
</dbReference>
<reference evidence="5" key="1">
    <citation type="journal article" date="2019" name="Int. J. Syst. Evol. Microbiol.">
        <title>The Global Catalogue of Microorganisms (GCM) 10K type strain sequencing project: providing services to taxonomists for standard genome sequencing and annotation.</title>
        <authorList>
            <consortium name="The Broad Institute Genomics Platform"/>
            <consortium name="The Broad Institute Genome Sequencing Center for Infectious Disease"/>
            <person name="Wu L."/>
            <person name="Ma J."/>
        </authorList>
    </citation>
    <scope>NUCLEOTIDE SEQUENCE [LARGE SCALE GENOMIC DNA]</scope>
    <source>
        <strain evidence="5">CGMCC 4.7241</strain>
    </source>
</reference>
<dbReference type="Gene3D" id="3.40.50.720">
    <property type="entry name" value="NAD(P)-binding Rossmann-like Domain"/>
    <property type="match status" value="1"/>
</dbReference>
<protein>
    <submittedName>
        <fullName evidence="4">NAD-dependent epimerase/dehydratase family protein</fullName>
    </submittedName>
</protein>
<dbReference type="InterPro" id="IPR036291">
    <property type="entry name" value="NAD(P)-bd_dom_sf"/>
</dbReference>
<dbReference type="InterPro" id="IPR001509">
    <property type="entry name" value="Epimerase_deHydtase"/>
</dbReference>
<keyword evidence="1" id="KW-0560">Oxidoreductase</keyword>
<dbReference type="PANTHER" id="PTHR10366">
    <property type="entry name" value="NAD DEPENDENT EPIMERASE/DEHYDRATASE"/>
    <property type="match status" value="1"/>
</dbReference>
<evidence type="ECO:0000313" key="5">
    <source>
        <dbReference type="Proteomes" id="UP001595699"/>
    </source>
</evidence>
<evidence type="ECO:0000313" key="4">
    <source>
        <dbReference type="EMBL" id="MFC3764184.1"/>
    </source>
</evidence>
<feature type="domain" description="NAD-dependent epimerase/dehydratase" evidence="3">
    <location>
        <begin position="4"/>
        <end position="166"/>
    </location>
</feature>
<gene>
    <name evidence="4" type="ORF">ACFOUW_25340</name>
</gene>
<evidence type="ECO:0000259" key="3">
    <source>
        <dbReference type="Pfam" id="PF01370"/>
    </source>
</evidence>
<comment type="similarity">
    <text evidence="2">Belongs to the NAD(P)-dependent epimerase/dehydratase family. Dihydroflavonol-4-reductase subfamily.</text>
</comment>
<proteinExistence type="inferred from homology"/>
<dbReference type="EMBL" id="JBHRZH010000023">
    <property type="protein sequence ID" value="MFC3764184.1"/>
    <property type="molecule type" value="Genomic_DNA"/>
</dbReference>
<dbReference type="PANTHER" id="PTHR10366:SF564">
    <property type="entry name" value="STEROL-4-ALPHA-CARBOXYLATE 3-DEHYDROGENASE, DECARBOXYLATING"/>
    <property type="match status" value="1"/>
</dbReference>
<sequence>MSTVLVTGAAGRVAQMAMPGLVSAGYDLRLLDRIETPDPPEGAQVLVGDITDRTFMAKASDGADVVLHLAASPGARATYEDLRAPNLDGVDVVMQAASDAKVRRVVLASSVHAAGAYVEMGNVPVDPAWPSWPCCTYGASKAFAEALGRRYVYRSAKELTVACLRFGAVQPQPWSVGIRTCWIGPSDLRQLVTKSIDADVAFGVYHGISRNLSGHWDLANDVGYEPTEDAEAFENLDPNPATSMCLADHLASAKQRA</sequence>
<name>A0ABV7YJM1_9ACTN</name>
<dbReference type="Pfam" id="PF01370">
    <property type="entry name" value="Epimerase"/>
    <property type="match status" value="1"/>
</dbReference>